<reference evidence="13 14" key="1">
    <citation type="journal article" date="2024" name="G3 (Bethesda)">
        <title>Genome assembly of Hibiscus sabdariffa L. provides insights into metabolisms of medicinal natural products.</title>
        <authorList>
            <person name="Kim T."/>
        </authorList>
    </citation>
    <scope>NUCLEOTIDE SEQUENCE [LARGE SCALE GENOMIC DNA]</scope>
    <source>
        <strain evidence="13">TK-2024</strain>
        <tissue evidence="13">Old leaves</tissue>
    </source>
</reference>
<dbReference type="InterPro" id="IPR007863">
    <property type="entry name" value="Peptidase_M16_C"/>
</dbReference>
<evidence type="ECO:0000256" key="3">
    <source>
        <dbReference type="ARBA" id="ARBA00022723"/>
    </source>
</evidence>
<name>A0ABR2NW74_9ROSI</name>
<dbReference type="Pfam" id="PF05193">
    <property type="entry name" value="Peptidase_M16_C"/>
    <property type="match status" value="1"/>
</dbReference>
<dbReference type="PROSITE" id="PS00143">
    <property type="entry name" value="INSULINASE"/>
    <property type="match status" value="1"/>
</dbReference>
<comment type="caution">
    <text evidence="13">The sequence shown here is derived from an EMBL/GenBank/DDBJ whole genome shotgun (WGS) entry which is preliminary data.</text>
</comment>
<keyword evidence="5" id="KW-0862">Zinc</keyword>
<feature type="domain" description="Peptidase M16 middle/third" evidence="11">
    <location>
        <begin position="377"/>
        <end position="570"/>
    </location>
</feature>
<proteinExistence type="inferred from homology"/>
<evidence type="ECO:0000256" key="6">
    <source>
        <dbReference type="ARBA" id="ARBA00023049"/>
    </source>
</evidence>
<dbReference type="Pfam" id="PF16187">
    <property type="entry name" value="Peptidase_M16_M"/>
    <property type="match status" value="1"/>
</dbReference>
<dbReference type="InterPro" id="IPR032632">
    <property type="entry name" value="Peptidase_M16_M"/>
</dbReference>
<evidence type="ECO:0000259" key="9">
    <source>
        <dbReference type="Pfam" id="PF00675"/>
    </source>
</evidence>
<gene>
    <name evidence="13" type="ORF">V6N11_028951</name>
</gene>
<dbReference type="SUPFAM" id="SSF63411">
    <property type="entry name" value="LuxS/MPP-like metallohydrolase"/>
    <property type="match status" value="4"/>
</dbReference>
<keyword evidence="4" id="KW-0378">Hydrolase</keyword>
<keyword evidence="14" id="KW-1185">Reference proteome</keyword>
<feature type="region of interest" description="Disordered" evidence="8">
    <location>
        <begin position="60"/>
        <end position="91"/>
    </location>
</feature>
<evidence type="ECO:0000259" key="12">
    <source>
        <dbReference type="Pfam" id="PF22456"/>
    </source>
</evidence>
<evidence type="ECO:0000313" key="14">
    <source>
        <dbReference type="Proteomes" id="UP001396334"/>
    </source>
</evidence>
<evidence type="ECO:0000256" key="8">
    <source>
        <dbReference type="SAM" id="MobiDB-lite"/>
    </source>
</evidence>
<evidence type="ECO:0000256" key="2">
    <source>
        <dbReference type="ARBA" id="ARBA00022670"/>
    </source>
</evidence>
<evidence type="ECO:0000256" key="1">
    <source>
        <dbReference type="ARBA" id="ARBA00007261"/>
    </source>
</evidence>
<dbReference type="Pfam" id="PF00675">
    <property type="entry name" value="Peptidase_M16"/>
    <property type="match status" value="1"/>
</dbReference>
<dbReference type="EMBL" id="JBBPBN010000096">
    <property type="protein sequence ID" value="KAK8980390.1"/>
    <property type="molecule type" value="Genomic_DNA"/>
</dbReference>
<protein>
    <recommendedName>
        <fullName evidence="15">Nardilysin-like</fullName>
    </recommendedName>
</protein>
<sequence>MFADGSGLKYSSDSLVIKSANDRRLYRVIHLHNGLVALLVHDPQIYPDGLPQASHLLHKTETEDDDDEDEDEDDEEDEGEADDEKQIEEKAAQSKKAAAAMCVGFGSFSDPPEAQGLAHFLEHMLFMGSTEFPDENEYDSYLSKHGGSSNAYTEAEHTCYHFEVEKEFLKGALRRFSQFFISPLVKLEAMEREVLAVDSGNKKSLVDAAERGIDLRKQILELYKDYYHGGLMKLVVIGGESLDVLQQWVVELFSGVKQGSQGKPEFKVDGPVWRAGKLYRLEAVKDVHILDLRWALPCLLQEYLKKPEDYLAHLLGHEGRGSLHYFLKAKGWITSLSAGVSNDGMQRSSVAYIFSMSIHLTDCGLEKELQDMGNMDFRFAEEEPQDDYAAELAENLLVYPTEHVIYGDYVFELWDEELIKKILGFFTPRNMRIDVVSKSFKLHDVQYEPWFGSPYSEEEISSSLMELWENPPEIDASLHLPVKNEFIPCDFSVRADTTEIDPANETLPICIFEEPLMKFWYKLDCTFKLPRANTYFRINLKGAYLNLKSCLLTELYIHLLKDELNEIIYQVIKENMERTLRNSNMKPLSHSSYLRLQVLCKSFYDVDEKLCFLNGVSLSDLVAFIPELRSQIYIEGHFHGNLLEKEVLDISNIFKRNFSAQPMPVTMRHREQVICFPSGANFVRDVSVKNKSETNSVLELYFQIEPEVGEEAVKLKALIDLFDEIVEEPLFNQLRTKEQLGYVVECSSRVTYRVYGFCFCIQSSKYSPVYLQERTDNFINGLEEFLEGLDDESFESYKSGLTAKLLERDPSLLYETNRLWNQIVDNRYMFDMSKREAEELKSIQKVDIVKWYRTYLREPSPKCRKLAVRVWGCNADAQEGENKTDCLRQQQHIKDLAAFKMSSEYYPSLC</sequence>
<dbReference type="PANTHER" id="PTHR43690:SF18">
    <property type="entry name" value="INSULIN-DEGRADING ENZYME-RELATED"/>
    <property type="match status" value="1"/>
</dbReference>
<keyword evidence="2" id="KW-0645">Protease</keyword>
<evidence type="ECO:0000259" key="10">
    <source>
        <dbReference type="Pfam" id="PF05193"/>
    </source>
</evidence>
<feature type="domain" description="Peptidase M16 C-terminal" evidence="10">
    <location>
        <begin position="216"/>
        <end position="347"/>
    </location>
</feature>
<dbReference type="PANTHER" id="PTHR43690">
    <property type="entry name" value="NARDILYSIN"/>
    <property type="match status" value="1"/>
</dbReference>
<evidence type="ECO:0000256" key="5">
    <source>
        <dbReference type="ARBA" id="ARBA00022833"/>
    </source>
</evidence>
<feature type="domain" description="Coenzyme PQQ synthesis protein F-like C-terminal lobe" evidence="12">
    <location>
        <begin position="721"/>
        <end position="820"/>
    </location>
</feature>
<feature type="domain" description="Peptidase M16 N-terminal" evidence="9">
    <location>
        <begin position="89"/>
        <end position="199"/>
    </location>
</feature>
<keyword evidence="3" id="KW-0479">Metal-binding</keyword>
<dbReference type="InterPro" id="IPR011249">
    <property type="entry name" value="Metalloenz_LuxS/M16"/>
</dbReference>
<dbReference type="InterPro" id="IPR050626">
    <property type="entry name" value="Peptidase_M16"/>
</dbReference>
<evidence type="ECO:0000256" key="7">
    <source>
        <dbReference type="RuleBase" id="RU004447"/>
    </source>
</evidence>
<evidence type="ECO:0008006" key="15">
    <source>
        <dbReference type="Google" id="ProtNLM"/>
    </source>
</evidence>
<dbReference type="InterPro" id="IPR011765">
    <property type="entry name" value="Pept_M16_N"/>
</dbReference>
<feature type="compositionally biased region" description="Acidic residues" evidence="8">
    <location>
        <begin position="62"/>
        <end position="86"/>
    </location>
</feature>
<keyword evidence="6" id="KW-0482">Metalloprotease</keyword>
<dbReference type="InterPro" id="IPR001431">
    <property type="entry name" value="Pept_M16_Zn_BS"/>
</dbReference>
<dbReference type="Pfam" id="PF22456">
    <property type="entry name" value="PqqF-like_C_4"/>
    <property type="match status" value="1"/>
</dbReference>
<accession>A0ABR2NW74</accession>
<evidence type="ECO:0000313" key="13">
    <source>
        <dbReference type="EMBL" id="KAK8980390.1"/>
    </source>
</evidence>
<dbReference type="InterPro" id="IPR054734">
    <property type="entry name" value="PqqF-like_C_4"/>
</dbReference>
<dbReference type="Gene3D" id="3.30.830.10">
    <property type="entry name" value="Metalloenzyme, LuxS/M16 peptidase-like"/>
    <property type="match status" value="7"/>
</dbReference>
<dbReference type="Proteomes" id="UP001396334">
    <property type="component" value="Unassembled WGS sequence"/>
</dbReference>
<organism evidence="13 14">
    <name type="scientific">Hibiscus sabdariffa</name>
    <name type="common">roselle</name>
    <dbReference type="NCBI Taxonomy" id="183260"/>
    <lineage>
        <taxon>Eukaryota</taxon>
        <taxon>Viridiplantae</taxon>
        <taxon>Streptophyta</taxon>
        <taxon>Embryophyta</taxon>
        <taxon>Tracheophyta</taxon>
        <taxon>Spermatophyta</taxon>
        <taxon>Magnoliopsida</taxon>
        <taxon>eudicotyledons</taxon>
        <taxon>Gunneridae</taxon>
        <taxon>Pentapetalae</taxon>
        <taxon>rosids</taxon>
        <taxon>malvids</taxon>
        <taxon>Malvales</taxon>
        <taxon>Malvaceae</taxon>
        <taxon>Malvoideae</taxon>
        <taxon>Hibiscus</taxon>
    </lineage>
</organism>
<evidence type="ECO:0000259" key="11">
    <source>
        <dbReference type="Pfam" id="PF16187"/>
    </source>
</evidence>
<comment type="similarity">
    <text evidence="1 7">Belongs to the peptidase M16 family.</text>
</comment>
<evidence type="ECO:0000256" key="4">
    <source>
        <dbReference type="ARBA" id="ARBA00022801"/>
    </source>
</evidence>